<dbReference type="Proteomes" id="UP000231426">
    <property type="component" value="Unassembled WGS sequence"/>
</dbReference>
<gene>
    <name evidence="2" type="ORF">COU29_03840</name>
</gene>
<reference evidence="3" key="1">
    <citation type="submission" date="2017-09" db="EMBL/GenBank/DDBJ databases">
        <title>Depth-based differentiation of microbial function through sediment-hosted aquifers and enrichment of novel symbionts in the deep terrestrial subsurface.</title>
        <authorList>
            <person name="Probst A.J."/>
            <person name="Ladd B."/>
            <person name="Jarett J.K."/>
            <person name="Geller-Mcgrath D.E."/>
            <person name="Sieber C.M.K."/>
            <person name="Emerson J.B."/>
            <person name="Anantharaman K."/>
            <person name="Thomas B.C."/>
            <person name="Malmstrom R."/>
            <person name="Stieglmeier M."/>
            <person name="Klingl A."/>
            <person name="Woyke T."/>
            <person name="Ryan C.M."/>
            <person name="Banfield J.F."/>
        </authorList>
    </citation>
    <scope>NUCLEOTIDE SEQUENCE [LARGE SCALE GENOMIC DNA]</scope>
</reference>
<keyword evidence="1" id="KW-0472">Membrane</keyword>
<evidence type="ECO:0000313" key="3">
    <source>
        <dbReference type="Proteomes" id="UP000231426"/>
    </source>
</evidence>
<keyword evidence="1" id="KW-1133">Transmembrane helix</keyword>
<comment type="caution">
    <text evidence="2">The sequence shown here is derived from an EMBL/GenBank/DDBJ whole genome shotgun (WGS) entry which is preliminary data.</text>
</comment>
<accession>A0A2M6W5R0</accession>
<dbReference type="AlphaFoldDB" id="A0A2M6W5R0"/>
<dbReference type="EMBL" id="PFBV01000005">
    <property type="protein sequence ID" value="PIT88116.1"/>
    <property type="molecule type" value="Genomic_DNA"/>
</dbReference>
<feature type="transmembrane region" description="Helical" evidence="1">
    <location>
        <begin position="116"/>
        <end position="136"/>
    </location>
</feature>
<sequence>MEKKMTNTRRISLILRWSVLTTIIVGLFWIVMWIVTGEMPTVDKIQLTTESVVMLPFAIPRLCDALFVGIVVAAHIAMFTSKIVNKQNDSGVVVGLKAGLSTGLGVGLIAGMTLGLFFGLVAGILVGLFYGLIFLIKKIFSHSL</sequence>
<feature type="transmembrane region" description="Helical" evidence="1">
    <location>
        <begin position="55"/>
        <end position="79"/>
    </location>
</feature>
<feature type="transmembrane region" description="Helical" evidence="1">
    <location>
        <begin position="12"/>
        <end position="35"/>
    </location>
</feature>
<keyword evidence="1" id="KW-0812">Transmembrane</keyword>
<feature type="transmembrane region" description="Helical" evidence="1">
    <location>
        <begin position="91"/>
        <end position="110"/>
    </location>
</feature>
<protein>
    <submittedName>
        <fullName evidence="2">Uncharacterized protein</fullName>
    </submittedName>
</protein>
<proteinExistence type="predicted"/>
<name>A0A2M6W5R0_9BACT</name>
<evidence type="ECO:0000313" key="2">
    <source>
        <dbReference type="EMBL" id="PIT88116.1"/>
    </source>
</evidence>
<organism evidence="2 3">
    <name type="scientific">Candidatus Magasanikbacteria bacterium CG10_big_fil_rev_8_21_14_0_10_36_32</name>
    <dbReference type="NCBI Taxonomy" id="1974646"/>
    <lineage>
        <taxon>Bacteria</taxon>
        <taxon>Candidatus Magasanikiibacteriota</taxon>
    </lineage>
</organism>
<evidence type="ECO:0000256" key="1">
    <source>
        <dbReference type="SAM" id="Phobius"/>
    </source>
</evidence>